<dbReference type="GO" id="GO:0140078">
    <property type="term" value="F:class I DNA-(apurinic or apyrimidinic site) endonuclease activity"/>
    <property type="evidence" value="ECO:0007669"/>
    <property type="project" value="UniProtKB-EC"/>
</dbReference>
<evidence type="ECO:0000256" key="3">
    <source>
        <dbReference type="ARBA" id="ARBA00022723"/>
    </source>
</evidence>
<keyword evidence="13" id="KW-0540">Nuclease</keyword>
<dbReference type="PANTHER" id="PTHR43286:SF1">
    <property type="entry name" value="ENDONUCLEASE III-LIKE PROTEIN 1"/>
    <property type="match status" value="1"/>
</dbReference>
<organism evidence="13 14">
    <name type="scientific">Desulfatitalea alkaliphila</name>
    <dbReference type="NCBI Taxonomy" id="2929485"/>
    <lineage>
        <taxon>Bacteria</taxon>
        <taxon>Pseudomonadati</taxon>
        <taxon>Thermodesulfobacteriota</taxon>
        <taxon>Desulfobacteria</taxon>
        <taxon>Desulfobacterales</taxon>
        <taxon>Desulfosarcinaceae</taxon>
        <taxon>Desulfatitalea</taxon>
    </lineage>
</organism>
<dbReference type="PIRSF" id="PIRSF001435">
    <property type="entry name" value="Nth"/>
    <property type="match status" value="1"/>
</dbReference>
<keyword evidence="4 11" id="KW-0227">DNA damage</keyword>
<keyword evidence="7 11" id="KW-0411">Iron-sulfur</keyword>
<dbReference type="Gene3D" id="1.10.1670.10">
    <property type="entry name" value="Helix-hairpin-Helix base-excision DNA repair enzymes (C-terminal)"/>
    <property type="match status" value="1"/>
</dbReference>
<keyword evidence="3 11" id="KW-0479">Metal-binding</keyword>
<dbReference type="RefSeq" id="WP_246909603.1">
    <property type="nucleotide sequence ID" value="NZ_JALJRB010000015.1"/>
</dbReference>
<dbReference type="GO" id="GO:0003677">
    <property type="term" value="F:DNA binding"/>
    <property type="evidence" value="ECO:0007669"/>
    <property type="project" value="UniProtKB-UniRule"/>
</dbReference>
<keyword evidence="2 11" id="KW-0004">4Fe-4S</keyword>
<gene>
    <name evidence="11" type="primary">nth</name>
    <name evidence="13" type="ORF">MRX98_13365</name>
</gene>
<keyword evidence="6 11" id="KW-0408">Iron</keyword>
<evidence type="ECO:0000256" key="4">
    <source>
        <dbReference type="ARBA" id="ARBA00022763"/>
    </source>
</evidence>
<comment type="cofactor">
    <cofactor evidence="11">
        <name>[4Fe-4S] cluster</name>
        <dbReference type="ChEBI" id="CHEBI:49883"/>
    </cofactor>
    <text evidence="11">Binds 1 [4Fe-4S] cluster.</text>
</comment>
<feature type="binding site" evidence="11">
    <location>
        <position position="207"/>
    </location>
    <ligand>
        <name>[4Fe-4S] cluster</name>
        <dbReference type="ChEBI" id="CHEBI:49883"/>
    </ligand>
</feature>
<evidence type="ECO:0000256" key="5">
    <source>
        <dbReference type="ARBA" id="ARBA00022801"/>
    </source>
</evidence>
<dbReference type="InterPro" id="IPR000445">
    <property type="entry name" value="HhH_motif"/>
</dbReference>
<keyword evidence="8 11" id="KW-0234">DNA repair</keyword>
<dbReference type="GO" id="GO:0006285">
    <property type="term" value="P:base-excision repair, AP site formation"/>
    <property type="evidence" value="ECO:0007669"/>
    <property type="project" value="TreeGrafter"/>
</dbReference>
<name>A0AA41R5Q9_9BACT</name>
<comment type="similarity">
    <text evidence="1 11">Belongs to the Nth/MutY family.</text>
</comment>
<evidence type="ECO:0000256" key="11">
    <source>
        <dbReference type="HAMAP-Rule" id="MF_00942"/>
    </source>
</evidence>
<evidence type="ECO:0000256" key="7">
    <source>
        <dbReference type="ARBA" id="ARBA00023014"/>
    </source>
</evidence>
<evidence type="ECO:0000259" key="12">
    <source>
        <dbReference type="SMART" id="SM00478"/>
    </source>
</evidence>
<feature type="binding site" evidence="11">
    <location>
        <position position="204"/>
    </location>
    <ligand>
        <name>[4Fe-4S] cluster</name>
        <dbReference type="ChEBI" id="CHEBI:49883"/>
    </ligand>
</feature>
<dbReference type="InterPro" id="IPR004036">
    <property type="entry name" value="Endonuclease-III-like_CS2"/>
</dbReference>
<evidence type="ECO:0000256" key="9">
    <source>
        <dbReference type="ARBA" id="ARBA00023239"/>
    </source>
</evidence>
<keyword evidence="11" id="KW-0238">DNA-binding</keyword>
<dbReference type="PROSITE" id="PS01155">
    <property type="entry name" value="ENDONUCLEASE_III_2"/>
    <property type="match status" value="1"/>
</dbReference>
<feature type="binding site" evidence="11">
    <location>
        <position position="197"/>
    </location>
    <ligand>
        <name>[4Fe-4S] cluster</name>
        <dbReference type="ChEBI" id="CHEBI:49883"/>
    </ligand>
</feature>
<dbReference type="AlphaFoldDB" id="A0AA41R5Q9"/>
<keyword evidence="13" id="KW-0255">Endonuclease</keyword>
<dbReference type="GO" id="GO:0006289">
    <property type="term" value="P:nucleotide-excision repair"/>
    <property type="evidence" value="ECO:0007669"/>
    <property type="project" value="TreeGrafter"/>
</dbReference>
<evidence type="ECO:0000256" key="1">
    <source>
        <dbReference type="ARBA" id="ARBA00008343"/>
    </source>
</evidence>
<accession>A0AA41R5Q9</accession>
<dbReference type="HAMAP" id="MF_00942">
    <property type="entry name" value="Nth"/>
    <property type="match status" value="1"/>
</dbReference>
<keyword evidence="5 11" id="KW-0378">Hydrolase</keyword>
<dbReference type="Pfam" id="PF10576">
    <property type="entry name" value="EndIII_4Fe-2S"/>
    <property type="match status" value="1"/>
</dbReference>
<dbReference type="Gene3D" id="1.10.340.30">
    <property type="entry name" value="Hypothetical protein, domain 2"/>
    <property type="match status" value="1"/>
</dbReference>
<sequence length="222" mass="24918">MSRTRKRLDIDTFVARLAAAYPLWRAPIITFIANRGATPFEILVSTILSLRTKDEVTGGAAARLFATARTPEQVLALGEAEVARLIYPVGFYPTKAKRLMEISRMLLDVHRGEVPDTMAALLALPGVGRKTANLVLVEGFGRDAICVDTHVHRISNRIGYVRTRTPEQTEMALRRKLPRRHWVRYNELLVAFGQTLCRPQSPHCSRCPVSDMCPRIGVTRSR</sequence>
<feature type="domain" description="HhH-GPD" evidence="12">
    <location>
        <begin position="48"/>
        <end position="195"/>
    </location>
</feature>
<protein>
    <recommendedName>
        <fullName evidence="11">Endonuclease III</fullName>
        <ecNumber evidence="11">4.2.99.18</ecNumber>
    </recommendedName>
    <alternativeName>
        <fullName evidence="11">DNA-(apurinic or apyrimidinic site) lyase</fullName>
    </alternativeName>
</protein>
<feature type="binding site" evidence="11">
    <location>
        <position position="213"/>
    </location>
    <ligand>
        <name>[4Fe-4S] cluster</name>
        <dbReference type="ChEBI" id="CHEBI:49883"/>
    </ligand>
</feature>
<dbReference type="PANTHER" id="PTHR43286">
    <property type="entry name" value="ENDONUCLEASE III-LIKE PROTEIN 1"/>
    <property type="match status" value="1"/>
</dbReference>
<evidence type="ECO:0000313" key="14">
    <source>
        <dbReference type="Proteomes" id="UP001165427"/>
    </source>
</evidence>
<dbReference type="InterPro" id="IPR003651">
    <property type="entry name" value="Endonuclease3_FeS-loop_motif"/>
</dbReference>
<evidence type="ECO:0000256" key="6">
    <source>
        <dbReference type="ARBA" id="ARBA00023004"/>
    </source>
</evidence>
<keyword evidence="14" id="KW-1185">Reference proteome</keyword>
<dbReference type="FunFam" id="1.10.340.30:FF:000001">
    <property type="entry name" value="Endonuclease III"/>
    <property type="match status" value="1"/>
</dbReference>
<dbReference type="InterPro" id="IPR003265">
    <property type="entry name" value="HhH-GPD_domain"/>
</dbReference>
<dbReference type="EC" id="4.2.99.18" evidence="11"/>
<evidence type="ECO:0000256" key="10">
    <source>
        <dbReference type="ARBA" id="ARBA00023295"/>
    </source>
</evidence>
<comment type="catalytic activity">
    <reaction evidence="11">
        <text>2'-deoxyribonucleotide-(2'-deoxyribose 5'-phosphate)-2'-deoxyribonucleotide-DNA = a 3'-end 2'-deoxyribonucleotide-(2,3-dehydro-2,3-deoxyribose 5'-phosphate)-DNA + a 5'-end 5'-phospho-2'-deoxyribonucleoside-DNA + H(+)</text>
        <dbReference type="Rhea" id="RHEA:66592"/>
        <dbReference type="Rhea" id="RHEA-COMP:13180"/>
        <dbReference type="Rhea" id="RHEA-COMP:16897"/>
        <dbReference type="Rhea" id="RHEA-COMP:17067"/>
        <dbReference type="ChEBI" id="CHEBI:15378"/>
        <dbReference type="ChEBI" id="CHEBI:136412"/>
        <dbReference type="ChEBI" id="CHEBI:157695"/>
        <dbReference type="ChEBI" id="CHEBI:167181"/>
        <dbReference type="EC" id="4.2.99.18"/>
    </reaction>
</comment>
<dbReference type="Pfam" id="PF00730">
    <property type="entry name" value="HhH-GPD"/>
    <property type="match status" value="1"/>
</dbReference>
<dbReference type="InterPro" id="IPR011257">
    <property type="entry name" value="DNA_glycosylase"/>
</dbReference>
<dbReference type="GO" id="GO:0051539">
    <property type="term" value="F:4 iron, 4 sulfur cluster binding"/>
    <property type="evidence" value="ECO:0007669"/>
    <property type="project" value="UniProtKB-UniRule"/>
</dbReference>
<dbReference type="Proteomes" id="UP001165427">
    <property type="component" value="Unassembled WGS sequence"/>
</dbReference>
<comment type="function">
    <text evidence="11">DNA repair enzyme that has both DNA N-glycosylase activity and AP-lyase activity. The DNA N-glycosylase activity releases various damaged pyrimidines from DNA by cleaving the N-glycosidic bond, leaving an AP (apurinic/apyrimidinic) site. The AP-lyase activity cleaves the phosphodiester bond 3' to the AP site by a beta-elimination, leaving a 3'-terminal unsaturated sugar and a product with a terminal 5'-phosphate.</text>
</comment>
<keyword evidence="10 11" id="KW-0326">Glycosidase</keyword>
<dbReference type="SMART" id="SM00478">
    <property type="entry name" value="ENDO3c"/>
    <property type="match status" value="1"/>
</dbReference>
<evidence type="ECO:0000313" key="13">
    <source>
        <dbReference type="EMBL" id="MCJ8501565.1"/>
    </source>
</evidence>
<evidence type="ECO:0000256" key="8">
    <source>
        <dbReference type="ARBA" id="ARBA00023204"/>
    </source>
</evidence>
<proteinExistence type="inferred from homology"/>
<dbReference type="EMBL" id="JALJRB010000015">
    <property type="protein sequence ID" value="MCJ8501565.1"/>
    <property type="molecule type" value="Genomic_DNA"/>
</dbReference>
<dbReference type="CDD" id="cd00056">
    <property type="entry name" value="ENDO3c"/>
    <property type="match status" value="1"/>
</dbReference>
<dbReference type="GO" id="GO:0000703">
    <property type="term" value="F:oxidized pyrimidine nucleobase lesion DNA N-glycosylase activity"/>
    <property type="evidence" value="ECO:0007669"/>
    <property type="project" value="TreeGrafter"/>
</dbReference>
<reference evidence="13" key="1">
    <citation type="submission" date="2022-04" db="EMBL/GenBank/DDBJ databases">
        <title>Desulfatitalea alkaliphila sp. nov., a novel anaerobic sulfate-reducing bacterium isolated from terrestrial mud volcano, Taman Peninsula, Russia.</title>
        <authorList>
            <person name="Khomyakova M.A."/>
            <person name="Merkel A.Y."/>
            <person name="Slobodkin A.I."/>
        </authorList>
    </citation>
    <scope>NUCLEOTIDE SEQUENCE</scope>
    <source>
        <strain evidence="13">M08but</strain>
    </source>
</reference>
<evidence type="ECO:0000256" key="2">
    <source>
        <dbReference type="ARBA" id="ARBA00022485"/>
    </source>
</evidence>
<keyword evidence="9 11" id="KW-0456">Lyase</keyword>
<dbReference type="Pfam" id="PF00633">
    <property type="entry name" value="HHH"/>
    <property type="match status" value="1"/>
</dbReference>
<dbReference type="GO" id="GO:0046872">
    <property type="term" value="F:metal ion binding"/>
    <property type="evidence" value="ECO:0007669"/>
    <property type="project" value="UniProtKB-KW"/>
</dbReference>
<dbReference type="InterPro" id="IPR023170">
    <property type="entry name" value="HhH_base_excis_C"/>
</dbReference>
<dbReference type="SUPFAM" id="SSF48150">
    <property type="entry name" value="DNA-glycosylase"/>
    <property type="match status" value="1"/>
</dbReference>
<dbReference type="InterPro" id="IPR005759">
    <property type="entry name" value="Nth"/>
</dbReference>
<comment type="caution">
    <text evidence="13">The sequence shown here is derived from an EMBL/GenBank/DDBJ whole genome shotgun (WGS) entry which is preliminary data.</text>
</comment>